<feature type="region of interest" description="Disordered" evidence="1">
    <location>
        <begin position="70"/>
        <end position="105"/>
    </location>
</feature>
<evidence type="ECO:0000256" key="1">
    <source>
        <dbReference type="SAM" id="MobiDB-lite"/>
    </source>
</evidence>
<reference evidence="2" key="1">
    <citation type="submission" date="2021-02" db="EMBL/GenBank/DDBJ databases">
        <authorList>
            <person name="Palmer J.M."/>
        </authorList>
    </citation>
    <scope>NUCLEOTIDE SEQUENCE</scope>
    <source>
        <strain evidence="2">SCRP734</strain>
    </source>
</reference>
<dbReference type="EMBL" id="JAGDFM010000029">
    <property type="protein sequence ID" value="KAG7390646.1"/>
    <property type="molecule type" value="Genomic_DNA"/>
</dbReference>
<comment type="caution">
    <text evidence="2">The sequence shown here is derived from an EMBL/GenBank/DDBJ whole genome shotgun (WGS) entry which is preliminary data.</text>
</comment>
<sequence>MSSIQLPSVDTTANWYQYPLPVGNQQSVHVNDAQRCCYPSKRCQNPRVMKRNGELHRLCEYHRTKANVNQRRLEQRRRLRDSEAASSGSRSNPDEELRSQRLSLPNLSSMGTSDLELDVLDEFLSQADIELSPVNAGGNLYFQDLIDSGSDVRMSI</sequence>
<accession>A0A8T1WBD2</accession>
<dbReference type="OrthoDB" id="125433at2759"/>
<gene>
    <name evidence="2" type="ORF">PHYPSEUDO_007108</name>
</gene>
<dbReference type="AlphaFoldDB" id="A0A8T1WBD2"/>
<organism evidence="2 3">
    <name type="scientific">Phytophthora pseudosyringae</name>
    <dbReference type="NCBI Taxonomy" id="221518"/>
    <lineage>
        <taxon>Eukaryota</taxon>
        <taxon>Sar</taxon>
        <taxon>Stramenopiles</taxon>
        <taxon>Oomycota</taxon>
        <taxon>Peronosporomycetes</taxon>
        <taxon>Peronosporales</taxon>
        <taxon>Peronosporaceae</taxon>
        <taxon>Phytophthora</taxon>
    </lineage>
</organism>
<proteinExistence type="predicted"/>
<dbReference type="Proteomes" id="UP000694044">
    <property type="component" value="Unassembled WGS sequence"/>
</dbReference>
<protein>
    <submittedName>
        <fullName evidence="2">Uncharacterized protein</fullName>
    </submittedName>
</protein>
<name>A0A8T1WBD2_9STRA</name>
<evidence type="ECO:0000313" key="2">
    <source>
        <dbReference type="EMBL" id="KAG7390646.1"/>
    </source>
</evidence>
<keyword evidence="3" id="KW-1185">Reference proteome</keyword>
<evidence type="ECO:0000313" key="3">
    <source>
        <dbReference type="Proteomes" id="UP000694044"/>
    </source>
</evidence>